<keyword evidence="4" id="KW-1185">Reference proteome</keyword>
<protein>
    <submittedName>
        <fullName evidence="3">Uncharacterized protein</fullName>
    </submittedName>
</protein>
<keyword evidence="1" id="KW-1133">Transmembrane helix</keyword>
<organism evidence="3 4">
    <name type="scientific">Aaosphaeria arxii CBS 175.79</name>
    <dbReference type="NCBI Taxonomy" id="1450172"/>
    <lineage>
        <taxon>Eukaryota</taxon>
        <taxon>Fungi</taxon>
        <taxon>Dikarya</taxon>
        <taxon>Ascomycota</taxon>
        <taxon>Pezizomycotina</taxon>
        <taxon>Dothideomycetes</taxon>
        <taxon>Pleosporomycetidae</taxon>
        <taxon>Pleosporales</taxon>
        <taxon>Pleosporales incertae sedis</taxon>
        <taxon>Aaosphaeria</taxon>
    </lineage>
</organism>
<feature type="signal peptide" evidence="2">
    <location>
        <begin position="1"/>
        <end position="30"/>
    </location>
</feature>
<keyword evidence="1" id="KW-0812">Transmembrane</keyword>
<name>A0A6A5XU16_9PLEO</name>
<dbReference type="AlphaFoldDB" id="A0A6A5XU16"/>
<dbReference type="Proteomes" id="UP000799778">
    <property type="component" value="Unassembled WGS sequence"/>
</dbReference>
<keyword evidence="2" id="KW-0732">Signal</keyword>
<keyword evidence="1" id="KW-0472">Membrane</keyword>
<evidence type="ECO:0000313" key="3">
    <source>
        <dbReference type="EMBL" id="KAF2016150.1"/>
    </source>
</evidence>
<feature type="transmembrane region" description="Helical" evidence="1">
    <location>
        <begin position="57"/>
        <end position="77"/>
    </location>
</feature>
<evidence type="ECO:0000256" key="2">
    <source>
        <dbReference type="SAM" id="SignalP"/>
    </source>
</evidence>
<accession>A0A6A5XU16</accession>
<feature type="chain" id="PRO_5025351502" evidence="2">
    <location>
        <begin position="31"/>
        <end position="132"/>
    </location>
</feature>
<evidence type="ECO:0000313" key="4">
    <source>
        <dbReference type="Proteomes" id="UP000799778"/>
    </source>
</evidence>
<dbReference type="GeneID" id="54279141"/>
<evidence type="ECO:0000256" key="1">
    <source>
        <dbReference type="SAM" id="Phobius"/>
    </source>
</evidence>
<dbReference type="EMBL" id="ML978069">
    <property type="protein sequence ID" value="KAF2016150.1"/>
    <property type="molecule type" value="Genomic_DNA"/>
</dbReference>
<sequence>MQVTVSPTNIYVLSTCLLTCLVAHLPTVEQVSSMYIGATASEGYARDLYNMKCSRSFALLFDHLTGTYGIFASWFFLTRVTAMESSFFCTIDDLVGMRRGRTRLFTIGTHLAMSRQISVFCHHLPQFHNYGA</sequence>
<gene>
    <name evidence="3" type="ORF">BU24DRAFT_194854</name>
</gene>
<proteinExistence type="predicted"/>
<dbReference type="RefSeq" id="XP_033384489.1">
    <property type="nucleotide sequence ID" value="XM_033521744.1"/>
</dbReference>
<reference evidence="3" key="1">
    <citation type="journal article" date="2020" name="Stud. Mycol.">
        <title>101 Dothideomycetes genomes: a test case for predicting lifestyles and emergence of pathogens.</title>
        <authorList>
            <person name="Haridas S."/>
            <person name="Albert R."/>
            <person name="Binder M."/>
            <person name="Bloem J."/>
            <person name="Labutti K."/>
            <person name="Salamov A."/>
            <person name="Andreopoulos B."/>
            <person name="Baker S."/>
            <person name="Barry K."/>
            <person name="Bills G."/>
            <person name="Bluhm B."/>
            <person name="Cannon C."/>
            <person name="Castanera R."/>
            <person name="Culley D."/>
            <person name="Daum C."/>
            <person name="Ezra D."/>
            <person name="Gonzalez J."/>
            <person name="Henrissat B."/>
            <person name="Kuo A."/>
            <person name="Liang C."/>
            <person name="Lipzen A."/>
            <person name="Lutzoni F."/>
            <person name="Magnuson J."/>
            <person name="Mondo S."/>
            <person name="Nolan M."/>
            <person name="Ohm R."/>
            <person name="Pangilinan J."/>
            <person name="Park H.-J."/>
            <person name="Ramirez L."/>
            <person name="Alfaro M."/>
            <person name="Sun H."/>
            <person name="Tritt A."/>
            <person name="Yoshinaga Y."/>
            <person name="Zwiers L.-H."/>
            <person name="Turgeon B."/>
            <person name="Goodwin S."/>
            <person name="Spatafora J."/>
            <person name="Crous P."/>
            <person name="Grigoriev I."/>
        </authorList>
    </citation>
    <scope>NUCLEOTIDE SEQUENCE</scope>
    <source>
        <strain evidence="3">CBS 175.79</strain>
    </source>
</reference>